<feature type="transmembrane region" description="Helical" evidence="1">
    <location>
        <begin position="38"/>
        <end position="56"/>
    </location>
</feature>
<keyword evidence="1" id="KW-1133">Transmembrane helix</keyword>
<proteinExistence type="predicted"/>
<keyword evidence="1" id="KW-0472">Membrane</keyword>
<dbReference type="Proteomes" id="UP000529795">
    <property type="component" value="Unassembled WGS sequence"/>
</dbReference>
<comment type="caution">
    <text evidence="2">The sequence shown here is derived from an EMBL/GenBank/DDBJ whole genome shotgun (WGS) entry which is preliminary data.</text>
</comment>
<accession>A0A840FBU3</accession>
<dbReference type="AlphaFoldDB" id="A0A840FBU3"/>
<sequence length="57" mass="5908">MTETQGDVLGCAIVILSLGPLLGAVTLAGRGQLHRARWLTLVSMAMSLAGVFVVIVT</sequence>
<keyword evidence="3" id="KW-1185">Reference proteome</keyword>
<gene>
    <name evidence="2" type="ORF">GGQ80_003413</name>
</gene>
<dbReference type="EMBL" id="JACIEV010000012">
    <property type="protein sequence ID" value="MBB4155490.1"/>
    <property type="molecule type" value="Genomic_DNA"/>
</dbReference>
<feature type="transmembrane region" description="Helical" evidence="1">
    <location>
        <begin position="6"/>
        <end position="26"/>
    </location>
</feature>
<organism evidence="2 3">
    <name type="scientific">Sphingomonas jinjuensis</name>
    <dbReference type="NCBI Taxonomy" id="535907"/>
    <lineage>
        <taxon>Bacteria</taxon>
        <taxon>Pseudomonadati</taxon>
        <taxon>Pseudomonadota</taxon>
        <taxon>Alphaproteobacteria</taxon>
        <taxon>Sphingomonadales</taxon>
        <taxon>Sphingomonadaceae</taxon>
        <taxon>Sphingomonas</taxon>
    </lineage>
</organism>
<evidence type="ECO:0000313" key="2">
    <source>
        <dbReference type="EMBL" id="MBB4155490.1"/>
    </source>
</evidence>
<name>A0A840FBU3_9SPHN</name>
<evidence type="ECO:0000313" key="3">
    <source>
        <dbReference type="Proteomes" id="UP000529795"/>
    </source>
</evidence>
<keyword evidence="1" id="KW-0812">Transmembrane</keyword>
<reference evidence="2 3" key="1">
    <citation type="submission" date="2020-08" db="EMBL/GenBank/DDBJ databases">
        <title>Genomic Encyclopedia of Type Strains, Phase IV (KMG-IV): sequencing the most valuable type-strain genomes for metagenomic binning, comparative biology and taxonomic classification.</title>
        <authorList>
            <person name="Goeker M."/>
        </authorList>
    </citation>
    <scope>NUCLEOTIDE SEQUENCE [LARGE SCALE GENOMIC DNA]</scope>
    <source>
        <strain evidence="2 3">YC6723</strain>
    </source>
</reference>
<dbReference type="RefSeq" id="WP_183987042.1">
    <property type="nucleotide sequence ID" value="NZ_JACIEV010000012.1"/>
</dbReference>
<protein>
    <submittedName>
        <fullName evidence="2">Uncharacterized protein</fullName>
    </submittedName>
</protein>
<evidence type="ECO:0000256" key="1">
    <source>
        <dbReference type="SAM" id="Phobius"/>
    </source>
</evidence>